<protein>
    <submittedName>
        <fullName evidence="1">Uncharacterized protein</fullName>
    </submittedName>
</protein>
<dbReference type="Proteomes" id="UP001501353">
    <property type="component" value="Unassembled WGS sequence"/>
</dbReference>
<comment type="caution">
    <text evidence="1">The sequence shown here is derived from an EMBL/GenBank/DDBJ whole genome shotgun (WGS) entry which is preliminary data.</text>
</comment>
<accession>A0ABP7SZI0</accession>
<evidence type="ECO:0000313" key="1">
    <source>
        <dbReference type="EMBL" id="GAA4018675.1"/>
    </source>
</evidence>
<gene>
    <name evidence="1" type="ORF">GCM10022212_13280</name>
</gene>
<name>A0ABP7SZI0_9BURK</name>
<proteinExistence type="predicted"/>
<organism evidence="1 2">
    <name type="scientific">Actimicrobium antarcticum</name>
    <dbReference type="NCBI Taxonomy" id="1051899"/>
    <lineage>
        <taxon>Bacteria</taxon>
        <taxon>Pseudomonadati</taxon>
        <taxon>Pseudomonadota</taxon>
        <taxon>Betaproteobacteria</taxon>
        <taxon>Burkholderiales</taxon>
        <taxon>Oxalobacteraceae</taxon>
        <taxon>Actimicrobium</taxon>
    </lineage>
</organism>
<keyword evidence="2" id="KW-1185">Reference proteome</keyword>
<evidence type="ECO:0000313" key="2">
    <source>
        <dbReference type="Proteomes" id="UP001501353"/>
    </source>
</evidence>
<sequence>MRQDKPKEDPEKYADYFREIASGYRKNINHMMVEPTICQPTPKGLTLLVEDFVARTGHALRVVDQQSSNAPQDSMVKRFESFSKTIRADVFDQARPVGVILTLGQQHACPVLFVRQNDINHVLVFDSTSGSMTRAYRAVGQFFPDCKVLLNAGTRQVDSQSCITDAFEVLCRAFTIDNLIDKINAKIIPEKVAPSQSRLRIASPAADVRNFQLFRMPEELCFTAQKTAFVTDTSGADLQMRIQDGKGRVMTLENFMRSKKSVVIDNHRGKHLGINSYLHDISIDHQMRIMKLVEQKMLEDEAGSSDTSRAFS</sequence>
<dbReference type="EMBL" id="BAAAZE010000007">
    <property type="protein sequence ID" value="GAA4018675.1"/>
    <property type="molecule type" value="Genomic_DNA"/>
</dbReference>
<reference evidence="2" key="1">
    <citation type="journal article" date="2019" name="Int. J. Syst. Evol. Microbiol.">
        <title>The Global Catalogue of Microorganisms (GCM) 10K type strain sequencing project: providing services to taxonomists for standard genome sequencing and annotation.</title>
        <authorList>
            <consortium name="The Broad Institute Genomics Platform"/>
            <consortium name="The Broad Institute Genome Sequencing Center for Infectious Disease"/>
            <person name="Wu L."/>
            <person name="Ma J."/>
        </authorList>
    </citation>
    <scope>NUCLEOTIDE SEQUENCE [LARGE SCALE GENOMIC DNA]</scope>
    <source>
        <strain evidence="2">JCM 16673</strain>
    </source>
</reference>